<evidence type="ECO:0000313" key="10">
    <source>
        <dbReference type="Proteomes" id="UP001249959"/>
    </source>
</evidence>
<accession>A0ABU3TTZ8</accession>
<dbReference type="InterPro" id="IPR012944">
    <property type="entry name" value="SusD_RagB_dom"/>
</dbReference>
<comment type="similarity">
    <text evidence="2">Belongs to the SusD family.</text>
</comment>
<dbReference type="Pfam" id="PF14322">
    <property type="entry name" value="SusD-like_3"/>
    <property type="match status" value="1"/>
</dbReference>
<evidence type="ECO:0000256" key="6">
    <source>
        <dbReference type="SAM" id="SignalP"/>
    </source>
</evidence>
<dbReference type="Pfam" id="PF07980">
    <property type="entry name" value="SusD_RagB"/>
    <property type="match status" value="1"/>
</dbReference>
<dbReference type="SUPFAM" id="SSF48452">
    <property type="entry name" value="TPR-like"/>
    <property type="match status" value="1"/>
</dbReference>
<evidence type="ECO:0000256" key="3">
    <source>
        <dbReference type="ARBA" id="ARBA00022729"/>
    </source>
</evidence>
<dbReference type="Gene3D" id="1.25.40.390">
    <property type="match status" value="1"/>
</dbReference>
<evidence type="ECO:0000256" key="4">
    <source>
        <dbReference type="ARBA" id="ARBA00023136"/>
    </source>
</evidence>
<feature type="domain" description="SusD-like N-terminal" evidence="8">
    <location>
        <begin position="96"/>
        <end position="228"/>
    </location>
</feature>
<sequence>MKKYQILKRLSLVSASAFMLTFACKDQFLEVPPTASLAQAQLSSKAGVEGALIGTYAQLAGKGFSRLAAPTNWVWGSIRGGESNKGTDPGDYSNINVMQRYEVPANDGDLNSTWQAKYEGIARANATINLANGSKELSATDKTRIVAEARFLRGHFYFELKRLFGSAPYVDETMDYGKGIEKVVATADLYSKIEADFKFAYDNLPETSSAAGRANKWAAGAYLGKVYLYQGNKMADAKAIFTTVIANGKTTNGKKYGLVSKFAEIFNAENDNNEEAIFAVQSSMNTGNVNNANGFDDLNYPYNTGADGPGNCCGFFQPSFSMANAYRVSADGLPLLGEQADGTPDYNLAANSVKHDYGVASSAGFEEDANPLDPRIDHTIGRRGIQYLDWIEHPGANWIRSQPYAGPYSPKKYIYYKRQENTLTDGSSWTRGYATMNFNIIRFADVLLMAAEAEIEAGSLATALGYINQVRSRAANPAGFVKNSKTGANEANYVISTYSSLGDQASARKIVRMERLLELATEGHRFFDLVRWGVASKSLNAYLKYESKLLVTKFGGASYTDTDALLPIPQAQIDIQGTSILKQNPGY</sequence>
<keyword evidence="10" id="KW-1185">Reference proteome</keyword>
<evidence type="ECO:0000313" key="9">
    <source>
        <dbReference type="EMBL" id="MDU0809347.1"/>
    </source>
</evidence>
<dbReference type="InterPro" id="IPR033985">
    <property type="entry name" value="SusD-like_N"/>
</dbReference>
<evidence type="ECO:0000256" key="1">
    <source>
        <dbReference type="ARBA" id="ARBA00004442"/>
    </source>
</evidence>
<gene>
    <name evidence="9" type="ORF">PQG45_09895</name>
</gene>
<comment type="caution">
    <text evidence="9">The sequence shown here is derived from an EMBL/GenBank/DDBJ whole genome shotgun (WGS) entry which is preliminary data.</text>
</comment>
<name>A0ABU3TTZ8_9BACT</name>
<keyword evidence="3 6" id="KW-0732">Signal</keyword>
<dbReference type="Proteomes" id="UP001249959">
    <property type="component" value="Unassembled WGS sequence"/>
</dbReference>
<protein>
    <submittedName>
        <fullName evidence="9">RagB/SusD family nutrient uptake outer membrane protein</fullName>
    </submittedName>
</protein>
<feature type="domain" description="RagB/SusD" evidence="7">
    <location>
        <begin position="275"/>
        <end position="587"/>
    </location>
</feature>
<dbReference type="EMBL" id="JAVNWW010000005">
    <property type="protein sequence ID" value="MDU0809347.1"/>
    <property type="molecule type" value="Genomic_DNA"/>
</dbReference>
<reference evidence="9 10" key="1">
    <citation type="submission" date="2023-09" db="EMBL/GenBank/DDBJ databases">
        <title>Aquirufa genomes.</title>
        <authorList>
            <person name="Pitt A."/>
        </authorList>
    </citation>
    <scope>NUCLEOTIDE SEQUENCE [LARGE SCALE GENOMIC DNA]</scope>
    <source>
        <strain evidence="9 10">LEOWEIH-7C</strain>
    </source>
</reference>
<evidence type="ECO:0000256" key="5">
    <source>
        <dbReference type="ARBA" id="ARBA00023237"/>
    </source>
</evidence>
<evidence type="ECO:0000259" key="8">
    <source>
        <dbReference type="Pfam" id="PF14322"/>
    </source>
</evidence>
<evidence type="ECO:0000256" key="2">
    <source>
        <dbReference type="ARBA" id="ARBA00006275"/>
    </source>
</evidence>
<dbReference type="InterPro" id="IPR011990">
    <property type="entry name" value="TPR-like_helical_dom_sf"/>
</dbReference>
<feature type="chain" id="PRO_5045411637" evidence="6">
    <location>
        <begin position="26"/>
        <end position="587"/>
    </location>
</feature>
<feature type="signal peptide" evidence="6">
    <location>
        <begin position="1"/>
        <end position="25"/>
    </location>
</feature>
<dbReference type="RefSeq" id="WP_315576996.1">
    <property type="nucleotide sequence ID" value="NZ_JARDXH010000005.1"/>
</dbReference>
<proteinExistence type="inferred from homology"/>
<comment type="subcellular location">
    <subcellularLocation>
        <location evidence="1">Cell outer membrane</location>
    </subcellularLocation>
</comment>
<keyword evidence="5" id="KW-0998">Cell outer membrane</keyword>
<evidence type="ECO:0000259" key="7">
    <source>
        <dbReference type="Pfam" id="PF07980"/>
    </source>
</evidence>
<dbReference type="PROSITE" id="PS51257">
    <property type="entry name" value="PROKAR_LIPOPROTEIN"/>
    <property type="match status" value="1"/>
</dbReference>
<keyword evidence="4" id="KW-0472">Membrane</keyword>
<organism evidence="9 10">
    <name type="scientific">Aquirufa regiilacus</name>
    <dbReference type="NCBI Taxonomy" id="3024868"/>
    <lineage>
        <taxon>Bacteria</taxon>
        <taxon>Pseudomonadati</taxon>
        <taxon>Bacteroidota</taxon>
        <taxon>Cytophagia</taxon>
        <taxon>Cytophagales</taxon>
        <taxon>Flectobacillaceae</taxon>
        <taxon>Aquirufa</taxon>
    </lineage>
</organism>